<dbReference type="EMBL" id="OOIL02000779">
    <property type="protein sequence ID" value="VFQ69322.1"/>
    <property type="molecule type" value="Genomic_DNA"/>
</dbReference>
<dbReference type="Proteomes" id="UP000595140">
    <property type="component" value="Unassembled WGS sequence"/>
</dbReference>
<sequence length="146" mass="17077">MLRPEPGFYIANVINGEIVFLVGDLQREAYSKTRAQIMGTNVSQVMMLERERVYESRVYVTEATVGGKDRSICIESWISGDDPRLCFYVDDKRVLQIKHLRWKFRGNWRIRVDEFSIHVSWDVHSRLFEDDGYALYIFKFGEKGGG</sequence>
<evidence type="ECO:0000313" key="1">
    <source>
        <dbReference type="EMBL" id="VFQ69322.1"/>
    </source>
</evidence>
<reference evidence="1 2" key="1">
    <citation type="submission" date="2018-04" db="EMBL/GenBank/DDBJ databases">
        <authorList>
            <person name="Vogel A."/>
        </authorList>
    </citation>
    <scope>NUCLEOTIDE SEQUENCE [LARGE SCALE GENOMIC DNA]</scope>
</reference>
<dbReference type="PANTHER" id="PTHR31972:SF3">
    <property type="entry name" value="OS09G0416600 PROTEIN"/>
    <property type="match status" value="1"/>
</dbReference>
<dbReference type="AlphaFoldDB" id="A0A484L0N0"/>
<dbReference type="OrthoDB" id="1894291at2759"/>
<name>A0A484L0N0_9ASTE</name>
<protein>
    <submittedName>
        <fullName evidence="1">Uncharacterized protein</fullName>
    </submittedName>
</protein>
<gene>
    <name evidence="1" type="ORF">CCAM_LOCUS11098</name>
</gene>
<keyword evidence="2" id="KW-1185">Reference proteome</keyword>
<dbReference type="PANTHER" id="PTHR31972">
    <property type="entry name" value="EXPRESSED PROTEIN"/>
    <property type="match status" value="1"/>
</dbReference>
<accession>A0A484L0N0</accession>
<dbReference type="InterPro" id="IPR008586">
    <property type="entry name" value="DUF868_pln"/>
</dbReference>
<proteinExistence type="predicted"/>
<evidence type="ECO:0000313" key="2">
    <source>
        <dbReference type="Proteomes" id="UP000595140"/>
    </source>
</evidence>
<dbReference type="Pfam" id="PF05910">
    <property type="entry name" value="DUF868"/>
    <property type="match status" value="1"/>
</dbReference>
<organism evidence="1 2">
    <name type="scientific">Cuscuta campestris</name>
    <dbReference type="NCBI Taxonomy" id="132261"/>
    <lineage>
        <taxon>Eukaryota</taxon>
        <taxon>Viridiplantae</taxon>
        <taxon>Streptophyta</taxon>
        <taxon>Embryophyta</taxon>
        <taxon>Tracheophyta</taxon>
        <taxon>Spermatophyta</taxon>
        <taxon>Magnoliopsida</taxon>
        <taxon>eudicotyledons</taxon>
        <taxon>Gunneridae</taxon>
        <taxon>Pentapetalae</taxon>
        <taxon>asterids</taxon>
        <taxon>lamiids</taxon>
        <taxon>Solanales</taxon>
        <taxon>Convolvulaceae</taxon>
        <taxon>Cuscuteae</taxon>
        <taxon>Cuscuta</taxon>
        <taxon>Cuscuta subgen. Grammica</taxon>
        <taxon>Cuscuta sect. Cleistogrammica</taxon>
    </lineage>
</organism>